<organism evidence="2 3">
    <name type="scientific">Candidatus Kaiserbacteria bacterium RIFCSPLOWO2_01_FULL_51_21</name>
    <dbReference type="NCBI Taxonomy" id="1798508"/>
    <lineage>
        <taxon>Bacteria</taxon>
        <taxon>Candidatus Kaiseribacteriota</taxon>
    </lineage>
</organism>
<evidence type="ECO:0000256" key="1">
    <source>
        <dbReference type="SAM" id="MobiDB-lite"/>
    </source>
</evidence>
<dbReference type="STRING" id="1798508.A3A35_00680"/>
<proteinExistence type="predicted"/>
<evidence type="ECO:0000313" key="2">
    <source>
        <dbReference type="EMBL" id="OGG71666.1"/>
    </source>
</evidence>
<sequence>MDETQQLIKERLAQVPKEIKDAINAVDLRPRLQNIAKKYQLHVDQAGALENETLFVMLGLESPNDFTKTLTRELDIPPAQAQLITGSVNEEIFLPIREALRRMFEEDAKVDAEQELANAPEVFAPQTTVGALGRTKDIPQISKIPEVPPELTIERKKLLREIEELSTAAEPQVPELRIEQKKAEVPANLPTGTIAETKLLEMFRLPRENVQVKQESGIGNQAMETAQKPKQPQTYTVDPYKEPIE</sequence>
<evidence type="ECO:0000313" key="3">
    <source>
        <dbReference type="Proteomes" id="UP000179115"/>
    </source>
</evidence>
<feature type="compositionally biased region" description="Polar residues" evidence="1">
    <location>
        <begin position="211"/>
        <end position="236"/>
    </location>
</feature>
<protein>
    <submittedName>
        <fullName evidence="2">Uncharacterized protein</fullName>
    </submittedName>
</protein>
<accession>A0A1F6EDE1</accession>
<dbReference type="EMBL" id="MFLV01000011">
    <property type="protein sequence ID" value="OGG71666.1"/>
    <property type="molecule type" value="Genomic_DNA"/>
</dbReference>
<comment type="caution">
    <text evidence="2">The sequence shown here is derived from an EMBL/GenBank/DDBJ whole genome shotgun (WGS) entry which is preliminary data.</text>
</comment>
<reference evidence="2 3" key="1">
    <citation type="journal article" date="2016" name="Nat. Commun.">
        <title>Thousands of microbial genomes shed light on interconnected biogeochemical processes in an aquifer system.</title>
        <authorList>
            <person name="Anantharaman K."/>
            <person name="Brown C.T."/>
            <person name="Hug L.A."/>
            <person name="Sharon I."/>
            <person name="Castelle C.J."/>
            <person name="Probst A.J."/>
            <person name="Thomas B.C."/>
            <person name="Singh A."/>
            <person name="Wilkins M.J."/>
            <person name="Karaoz U."/>
            <person name="Brodie E.L."/>
            <person name="Williams K.H."/>
            <person name="Hubbard S.S."/>
            <person name="Banfield J.F."/>
        </authorList>
    </citation>
    <scope>NUCLEOTIDE SEQUENCE [LARGE SCALE GENOMIC DNA]</scope>
</reference>
<dbReference type="Proteomes" id="UP000179115">
    <property type="component" value="Unassembled WGS sequence"/>
</dbReference>
<feature type="region of interest" description="Disordered" evidence="1">
    <location>
        <begin position="211"/>
        <end position="245"/>
    </location>
</feature>
<name>A0A1F6EDE1_9BACT</name>
<gene>
    <name evidence="2" type="ORF">A3A35_00680</name>
</gene>
<dbReference type="AlphaFoldDB" id="A0A1F6EDE1"/>